<dbReference type="PANTHER" id="PTHR46502:SF2">
    <property type="entry name" value="16 KDA PHLOEM PROTEIN 2"/>
    <property type="match status" value="1"/>
</dbReference>
<dbReference type="Pfam" id="PF00168">
    <property type="entry name" value="C2"/>
    <property type="match status" value="1"/>
</dbReference>
<feature type="compositionally biased region" description="Polar residues" evidence="3">
    <location>
        <begin position="457"/>
        <end position="479"/>
    </location>
</feature>
<reference evidence="5" key="1">
    <citation type="journal article" date="2019" name="Environ. Microbiol.">
        <title>Fungal ecological strategies reflected in gene transcription - a case study of two litter decomposers.</title>
        <authorList>
            <person name="Barbi F."/>
            <person name="Kohler A."/>
            <person name="Barry K."/>
            <person name="Baskaran P."/>
            <person name="Daum C."/>
            <person name="Fauchery L."/>
            <person name="Ihrmark K."/>
            <person name="Kuo A."/>
            <person name="LaButti K."/>
            <person name="Lipzen A."/>
            <person name="Morin E."/>
            <person name="Grigoriev I.V."/>
            <person name="Henrissat B."/>
            <person name="Lindahl B."/>
            <person name="Martin F."/>
        </authorList>
    </citation>
    <scope>NUCLEOTIDE SEQUENCE</scope>
    <source>
        <strain evidence="5">JB14</strain>
    </source>
</reference>
<accession>A0A6A4IHZ0</accession>
<sequence length="587" mass="63513">MTSTPREIGTLIVVVLKANHLPNKRHIGKQDPYCAITLNGQTRRTKAIKKGGQHPEWDEEIRFQVYEDDENLPQPDQHGTPPPLPPKSNKITAIKGGMFMKVACYADDAREPDLIGDGLVDLTEVHNQRRIRRFAGKVYLEMTLYSNEPEPPKKKKASTLPASAEYIGPGVFVEEGGQSNRIVSGSVIQDHSRRQSDSYSLRPSSSLAQLDLYQAPYENQAMDSLANNFGEFGITNGRRRETLPPDGLSSSHRSAAIGQPLRQDFQQSLPNHRTIPNHPCTILLGAYIGLTTFLLSYPTQGDQPSSYRPPPPVRKGRYSIPASSSGFMPLSTSASTLTSSASSVFNMPHVTGGYGPPLSHTPAPYNPPSVMYDAGGYSAPSHTPLPSTGASSIQGDYHPAPSQTPFPTSYSNLSHSLSFENGSSLHPHSESYPYSHHGSASAPPPQLAPSQPESHPVPSQTPFPTSYSNLSHSQSFENGSSLHPHPESYPYPHHGSVSAPPPQLAPSQHPSSVPISSQSTPPEGYPGYNTGSSSRDNLSSSTGPGGSRPLPPQPQGFVQAPPLTVEPTAVLWRVQQLVYGVFRTARR</sequence>
<dbReference type="PANTHER" id="PTHR46502">
    <property type="entry name" value="C2 DOMAIN-CONTAINING"/>
    <property type="match status" value="1"/>
</dbReference>
<feature type="domain" description="C2" evidence="4">
    <location>
        <begin position="1"/>
        <end position="135"/>
    </location>
</feature>
<protein>
    <submittedName>
        <fullName evidence="5">C2-domain-containing protein</fullName>
    </submittedName>
</protein>
<feature type="compositionally biased region" description="Polar residues" evidence="3">
    <location>
        <begin position="529"/>
        <end position="542"/>
    </location>
</feature>
<feature type="compositionally biased region" description="Polar residues" evidence="3">
    <location>
        <begin position="380"/>
        <end position="394"/>
    </location>
</feature>
<feature type="compositionally biased region" description="Polar residues" evidence="3">
    <location>
        <begin position="505"/>
        <end position="521"/>
    </location>
</feature>
<evidence type="ECO:0000259" key="4">
    <source>
        <dbReference type="PROSITE" id="PS50004"/>
    </source>
</evidence>
<feature type="compositionally biased region" description="Polar residues" evidence="3">
    <location>
        <begin position="401"/>
        <end position="422"/>
    </location>
</feature>
<dbReference type="AlphaFoldDB" id="A0A6A4IHZ0"/>
<dbReference type="EMBL" id="ML769385">
    <property type="protein sequence ID" value="KAE9410261.1"/>
    <property type="molecule type" value="Genomic_DNA"/>
</dbReference>
<feature type="compositionally biased region" description="Low complexity" evidence="3">
    <location>
        <begin position="423"/>
        <end position="441"/>
    </location>
</feature>
<evidence type="ECO:0000256" key="1">
    <source>
        <dbReference type="ARBA" id="ARBA00022723"/>
    </source>
</evidence>
<dbReference type="SUPFAM" id="SSF49562">
    <property type="entry name" value="C2 domain (Calcium/lipid-binding domain, CaLB)"/>
    <property type="match status" value="1"/>
</dbReference>
<evidence type="ECO:0000256" key="2">
    <source>
        <dbReference type="ARBA" id="ARBA00022837"/>
    </source>
</evidence>
<dbReference type="OrthoDB" id="270970at2759"/>
<dbReference type="InterPro" id="IPR035892">
    <property type="entry name" value="C2_domain_sf"/>
</dbReference>
<keyword evidence="6" id="KW-1185">Reference proteome</keyword>
<name>A0A6A4IHZ0_9AGAR</name>
<evidence type="ECO:0000313" key="6">
    <source>
        <dbReference type="Proteomes" id="UP000799118"/>
    </source>
</evidence>
<dbReference type="GO" id="GO:0046872">
    <property type="term" value="F:metal ion binding"/>
    <property type="evidence" value="ECO:0007669"/>
    <property type="project" value="UniProtKB-KW"/>
</dbReference>
<organism evidence="5 6">
    <name type="scientific">Gymnopus androsaceus JB14</name>
    <dbReference type="NCBI Taxonomy" id="1447944"/>
    <lineage>
        <taxon>Eukaryota</taxon>
        <taxon>Fungi</taxon>
        <taxon>Dikarya</taxon>
        <taxon>Basidiomycota</taxon>
        <taxon>Agaricomycotina</taxon>
        <taxon>Agaricomycetes</taxon>
        <taxon>Agaricomycetidae</taxon>
        <taxon>Agaricales</taxon>
        <taxon>Marasmiineae</taxon>
        <taxon>Omphalotaceae</taxon>
        <taxon>Gymnopus</taxon>
    </lineage>
</organism>
<feature type="compositionally biased region" description="Low complexity" evidence="3">
    <location>
        <begin position="480"/>
        <end position="496"/>
    </location>
</feature>
<gene>
    <name evidence="5" type="ORF">BT96DRAFT_931057</name>
</gene>
<dbReference type="Proteomes" id="UP000799118">
    <property type="component" value="Unassembled WGS sequence"/>
</dbReference>
<keyword evidence="1" id="KW-0479">Metal-binding</keyword>
<keyword evidence="2" id="KW-0106">Calcium</keyword>
<feature type="region of interest" description="Disordered" evidence="3">
    <location>
        <begin position="376"/>
        <end position="561"/>
    </location>
</feature>
<evidence type="ECO:0000313" key="5">
    <source>
        <dbReference type="EMBL" id="KAE9410261.1"/>
    </source>
</evidence>
<dbReference type="Gene3D" id="2.60.40.150">
    <property type="entry name" value="C2 domain"/>
    <property type="match status" value="1"/>
</dbReference>
<evidence type="ECO:0000256" key="3">
    <source>
        <dbReference type="SAM" id="MobiDB-lite"/>
    </source>
</evidence>
<dbReference type="SMART" id="SM00239">
    <property type="entry name" value="C2"/>
    <property type="match status" value="1"/>
</dbReference>
<dbReference type="InterPro" id="IPR000008">
    <property type="entry name" value="C2_dom"/>
</dbReference>
<dbReference type="PROSITE" id="PS50004">
    <property type="entry name" value="C2"/>
    <property type="match status" value="1"/>
</dbReference>
<proteinExistence type="predicted"/>